<feature type="compositionally biased region" description="Polar residues" evidence="1">
    <location>
        <begin position="401"/>
        <end position="421"/>
    </location>
</feature>
<feature type="compositionally biased region" description="Basic and acidic residues" evidence="1">
    <location>
        <begin position="93"/>
        <end position="109"/>
    </location>
</feature>
<evidence type="ECO:0000313" key="3">
    <source>
        <dbReference type="Proteomes" id="UP000242875"/>
    </source>
</evidence>
<feature type="region of interest" description="Disordered" evidence="1">
    <location>
        <begin position="252"/>
        <end position="421"/>
    </location>
</feature>
<feature type="compositionally biased region" description="Basic and acidic residues" evidence="1">
    <location>
        <begin position="49"/>
        <end position="66"/>
    </location>
</feature>
<feature type="compositionally biased region" description="Polar residues" evidence="1">
    <location>
        <begin position="67"/>
        <end position="78"/>
    </location>
</feature>
<evidence type="ECO:0000313" key="2">
    <source>
        <dbReference type="EMBL" id="OZJ05230.1"/>
    </source>
</evidence>
<sequence>MTTVTASQPTDVSSPIRGLADDPSTTRDSSSPTLVSKMKGLWSGGDAQKATEHSDTADTTIGDRLKNISSTKRGSLTENVKGFFGAKSSTTTESKEPIKSKEDYDRLVGMDDMNPSFVRPAVQANTAGGATDNAPSQNAPKTSVADELTPATNTEAKQATATEQAAPTSGADAKQGENLVAQPATVLTNETTGQPEALVLSTDGSNPPASDTAKVIPPSGIPPGYQRQPPLTSLPCYVVNTPFTDEQLAAMKEPLGTRRRSSANQDEVSNIRRRSGDFIRRMSGSGASKSVSPTRDGSSSSGGVGGFIRRMSGGGSEEGGTGLFRRLSHGNVGESGIRGRQTTVPAVQEESTLPNAKETTGASAQPQVSSMPDATSQGQNTNTGASGLDKLMDKFKRKSSNDMGNMPSGQALDTSREGSAQ</sequence>
<feature type="compositionally biased region" description="Gly residues" evidence="1">
    <location>
        <begin position="300"/>
        <end position="322"/>
    </location>
</feature>
<comment type="caution">
    <text evidence="2">The sequence shown here is derived from an EMBL/GenBank/DDBJ whole genome shotgun (WGS) entry which is preliminary data.</text>
</comment>
<feature type="compositionally biased region" description="Low complexity" evidence="1">
    <location>
        <begin position="151"/>
        <end position="168"/>
    </location>
</feature>
<name>A0A261Y3M3_9FUNG</name>
<dbReference type="AlphaFoldDB" id="A0A261Y3M3"/>
<protein>
    <submittedName>
        <fullName evidence="2">Uncharacterized protein</fullName>
    </submittedName>
</protein>
<organism evidence="2 3">
    <name type="scientific">Bifiguratus adelaidae</name>
    <dbReference type="NCBI Taxonomy" id="1938954"/>
    <lineage>
        <taxon>Eukaryota</taxon>
        <taxon>Fungi</taxon>
        <taxon>Fungi incertae sedis</taxon>
        <taxon>Mucoromycota</taxon>
        <taxon>Mucoromycotina</taxon>
        <taxon>Endogonomycetes</taxon>
        <taxon>Endogonales</taxon>
        <taxon>Endogonales incertae sedis</taxon>
        <taxon>Bifiguratus</taxon>
    </lineage>
</organism>
<feature type="compositionally biased region" description="Polar residues" evidence="1">
    <location>
        <begin position="340"/>
        <end position="385"/>
    </location>
</feature>
<feature type="region of interest" description="Disordered" evidence="1">
    <location>
        <begin position="197"/>
        <end position="228"/>
    </location>
</feature>
<dbReference type="Proteomes" id="UP000242875">
    <property type="component" value="Unassembled WGS sequence"/>
</dbReference>
<gene>
    <name evidence="2" type="ORF">BZG36_02316</name>
</gene>
<feature type="region of interest" description="Disordered" evidence="1">
    <location>
        <begin position="1"/>
        <end position="177"/>
    </location>
</feature>
<evidence type="ECO:0000256" key="1">
    <source>
        <dbReference type="SAM" id="MobiDB-lite"/>
    </source>
</evidence>
<accession>A0A261Y3M3</accession>
<reference evidence="2 3" key="1">
    <citation type="journal article" date="2017" name="Mycologia">
        <title>Bifiguratus adelaidae, gen. et sp. nov., a new member of Mucoromycotina in endophytic and soil-dwelling habitats.</title>
        <authorList>
            <person name="Torres-Cruz T.J."/>
            <person name="Billingsley Tobias T.L."/>
            <person name="Almatruk M."/>
            <person name="Hesse C."/>
            <person name="Kuske C.R."/>
            <person name="Desiro A."/>
            <person name="Benucci G.M."/>
            <person name="Bonito G."/>
            <person name="Stajich J.E."/>
            <person name="Dunlap C."/>
            <person name="Arnold A.E."/>
            <person name="Porras-Alfaro A."/>
        </authorList>
    </citation>
    <scope>NUCLEOTIDE SEQUENCE [LARGE SCALE GENOMIC DNA]</scope>
    <source>
        <strain evidence="2 3">AZ0501</strain>
    </source>
</reference>
<feature type="compositionally biased region" description="Polar residues" evidence="1">
    <location>
        <begin position="123"/>
        <end position="141"/>
    </location>
</feature>
<keyword evidence="3" id="KW-1185">Reference proteome</keyword>
<feature type="compositionally biased region" description="Polar residues" evidence="1">
    <location>
        <begin position="285"/>
        <end position="296"/>
    </location>
</feature>
<dbReference type="EMBL" id="MVBO01000019">
    <property type="protein sequence ID" value="OZJ05230.1"/>
    <property type="molecule type" value="Genomic_DNA"/>
</dbReference>
<feature type="compositionally biased region" description="Polar residues" evidence="1">
    <location>
        <begin position="1"/>
        <end position="13"/>
    </location>
</feature>
<feature type="compositionally biased region" description="Low complexity" evidence="1">
    <location>
        <begin position="21"/>
        <end position="33"/>
    </location>
</feature>
<proteinExistence type="predicted"/>